<sequence length="69" mass="8217">MAYLFQNNEDGCKKEIKEEVVKNKEKQKLDDYEEIEIVSFLDYKTSNQSMIKTSNDYVMLEAIMKQLMI</sequence>
<evidence type="ECO:0000313" key="2">
    <source>
        <dbReference type="Proteomes" id="UP000254664"/>
    </source>
</evidence>
<accession>A0A381J6G0</accession>
<dbReference type="OrthoDB" id="9799748at2"/>
<evidence type="ECO:0000313" key="1">
    <source>
        <dbReference type="EMBL" id="SUY46874.1"/>
    </source>
</evidence>
<dbReference type="Proteomes" id="UP000254664">
    <property type="component" value="Unassembled WGS sequence"/>
</dbReference>
<dbReference type="RefSeq" id="WP_115640891.1">
    <property type="nucleotide sequence ID" value="NZ_UFWZ01000001.1"/>
</dbReference>
<keyword evidence="2" id="KW-1185">Reference proteome</keyword>
<protein>
    <submittedName>
        <fullName evidence="1">Uncharacterized protein</fullName>
    </submittedName>
</protein>
<name>A0A381J6G0_9CLOT</name>
<gene>
    <name evidence="1" type="ORF">NCTC9836_01185</name>
</gene>
<reference evidence="1 2" key="1">
    <citation type="submission" date="2018-06" db="EMBL/GenBank/DDBJ databases">
        <authorList>
            <consortium name="Pathogen Informatics"/>
            <person name="Doyle S."/>
        </authorList>
    </citation>
    <scope>NUCLEOTIDE SEQUENCE [LARGE SCALE GENOMIC DNA]</scope>
    <source>
        <strain evidence="1 2">NCTC9836</strain>
    </source>
</reference>
<proteinExistence type="predicted"/>
<dbReference type="AlphaFoldDB" id="A0A381J6G0"/>
<dbReference type="EMBL" id="UFWZ01000001">
    <property type="protein sequence ID" value="SUY46874.1"/>
    <property type="molecule type" value="Genomic_DNA"/>
</dbReference>
<organism evidence="1 2">
    <name type="scientific">Clostridium putrefaciens</name>
    <dbReference type="NCBI Taxonomy" id="99675"/>
    <lineage>
        <taxon>Bacteria</taxon>
        <taxon>Bacillati</taxon>
        <taxon>Bacillota</taxon>
        <taxon>Clostridia</taxon>
        <taxon>Eubacteriales</taxon>
        <taxon>Clostridiaceae</taxon>
        <taxon>Clostridium</taxon>
    </lineage>
</organism>